<dbReference type="RefSeq" id="WP_394475340.1">
    <property type="nucleotide sequence ID" value="NZ_JBIGHV010000001.1"/>
</dbReference>
<evidence type="ECO:0000313" key="1">
    <source>
        <dbReference type="EMBL" id="MFG6428410.1"/>
    </source>
</evidence>
<keyword evidence="2" id="KW-1185">Reference proteome</keyword>
<name>A0ABW7EY65_9BURK</name>
<protein>
    <submittedName>
        <fullName evidence="1">Uncharacterized protein</fullName>
    </submittedName>
</protein>
<sequence length="74" mass="8016">MSASAAALVRSWRVGNRTATLTVSQPSPDGQRAAVIEWAPTQPQKLTKAQFKQYRRGRDAALLSLGIPVLVVEV</sequence>
<organism evidence="1 2">
    <name type="scientific">Pelomonas parva</name>
    <dbReference type="NCBI Taxonomy" id="3299032"/>
    <lineage>
        <taxon>Bacteria</taxon>
        <taxon>Pseudomonadati</taxon>
        <taxon>Pseudomonadota</taxon>
        <taxon>Betaproteobacteria</taxon>
        <taxon>Burkholderiales</taxon>
        <taxon>Sphaerotilaceae</taxon>
        <taxon>Roseateles</taxon>
    </lineage>
</organism>
<comment type="caution">
    <text evidence="1">The sequence shown here is derived from an EMBL/GenBank/DDBJ whole genome shotgun (WGS) entry which is preliminary data.</text>
</comment>
<accession>A0ABW7EY65</accession>
<dbReference type="EMBL" id="JBIGHV010000001">
    <property type="protein sequence ID" value="MFG6428410.1"/>
    <property type="molecule type" value="Genomic_DNA"/>
</dbReference>
<evidence type="ECO:0000313" key="2">
    <source>
        <dbReference type="Proteomes" id="UP001606210"/>
    </source>
</evidence>
<proteinExistence type="predicted"/>
<reference evidence="1 2" key="1">
    <citation type="submission" date="2024-08" db="EMBL/GenBank/DDBJ databases">
        <authorList>
            <person name="Lu H."/>
        </authorList>
    </citation>
    <scope>NUCLEOTIDE SEQUENCE [LARGE SCALE GENOMIC DNA]</scope>
    <source>
        <strain evidence="1 2">LYH14W</strain>
    </source>
</reference>
<dbReference type="Proteomes" id="UP001606210">
    <property type="component" value="Unassembled WGS sequence"/>
</dbReference>
<gene>
    <name evidence="1" type="ORF">ACG00Y_00705</name>
</gene>